<evidence type="ECO:0008006" key="4">
    <source>
        <dbReference type="Google" id="ProtNLM"/>
    </source>
</evidence>
<dbReference type="Proteomes" id="UP001595379">
    <property type="component" value="Unassembled WGS sequence"/>
</dbReference>
<dbReference type="RefSeq" id="WP_343165781.1">
    <property type="nucleotide sequence ID" value="NZ_JBHRSV010000023.1"/>
</dbReference>
<evidence type="ECO:0000313" key="2">
    <source>
        <dbReference type="EMBL" id="MFC2926757.1"/>
    </source>
</evidence>
<keyword evidence="1" id="KW-0812">Transmembrane</keyword>
<gene>
    <name evidence="2" type="ORF">ACFOOR_11630</name>
</gene>
<keyword evidence="3" id="KW-1185">Reference proteome</keyword>
<reference evidence="3" key="1">
    <citation type="journal article" date="2019" name="Int. J. Syst. Evol. Microbiol.">
        <title>The Global Catalogue of Microorganisms (GCM) 10K type strain sequencing project: providing services to taxonomists for standard genome sequencing and annotation.</title>
        <authorList>
            <consortium name="The Broad Institute Genomics Platform"/>
            <consortium name="The Broad Institute Genome Sequencing Center for Infectious Disease"/>
            <person name="Wu L."/>
            <person name="Ma J."/>
        </authorList>
    </citation>
    <scope>NUCLEOTIDE SEQUENCE [LARGE SCALE GENOMIC DNA]</scope>
    <source>
        <strain evidence="3">KCTC 52487</strain>
    </source>
</reference>
<dbReference type="EMBL" id="JBHRSV010000023">
    <property type="protein sequence ID" value="MFC2926757.1"/>
    <property type="molecule type" value="Genomic_DNA"/>
</dbReference>
<comment type="caution">
    <text evidence="2">The sequence shown here is derived from an EMBL/GenBank/DDBJ whole genome shotgun (WGS) entry which is preliminary data.</text>
</comment>
<organism evidence="2 3">
    <name type="scientific">Hyphobacterium vulgare</name>
    <dbReference type="NCBI Taxonomy" id="1736751"/>
    <lineage>
        <taxon>Bacteria</taxon>
        <taxon>Pseudomonadati</taxon>
        <taxon>Pseudomonadota</taxon>
        <taxon>Alphaproteobacteria</taxon>
        <taxon>Maricaulales</taxon>
        <taxon>Maricaulaceae</taxon>
        <taxon>Hyphobacterium</taxon>
    </lineage>
</organism>
<accession>A0ABV6ZZK4</accession>
<proteinExistence type="predicted"/>
<evidence type="ECO:0000313" key="3">
    <source>
        <dbReference type="Proteomes" id="UP001595379"/>
    </source>
</evidence>
<name>A0ABV6ZZK4_9PROT</name>
<keyword evidence="1" id="KW-1133">Transmembrane helix</keyword>
<feature type="transmembrane region" description="Helical" evidence="1">
    <location>
        <begin position="37"/>
        <end position="54"/>
    </location>
</feature>
<evidence type="ECO:0000256" key="1">
    <source>
        <dbReference type="SAM" id="Phobius"/>
    </source>
</evidence>
<keyword evidence="1" id="KW-0472">Membrane</keyword>
<protein>
    <recommendedName>
        <fullName evidence="4">HPP family protein</fullName>
    </recommendedName>
</protein>
<sequence>MNQSVSTPQPLLIWSRAIAAALGSALAAGAASSALPVILIAAVIGGAAMFLLETQPD</sequence>